<organism evidence="1 2">
    <name type="scientific">Tegillarca granosa</name>
    <name type="common">Malaysian cockle</name>
    <name type="synonym">Anadara granosa</name>
    <dbReference type="NCBI Taxonomy" id="220873"/>
    <lineage>
        <taxon>Eukaryota</taxon>
        <taxon>Metazoa</taxon>
        <taxon>Spiralia</taxon>
        <taxon>Lophotrochozoa</taxon>
        <taxon>Mollusca</taxon>
        <taxon>Bivalvia</taxon>
        <taxon>Autobranchia</taxon>
        <taxon>Pteriomorphia</taxon>
        <taxon>Arcoida</taxon>
        <taxon>Arcoidea</taxon>
        <taxon>Arcidae</taxon>
        <taxon>Tegillarca</taxon>
    </lineage>
</organism>
<protein>
    <submittedName>
        <fullName evidence="1">Uncharacterized protein</fullName>
    </submittedName>
</protein>
<dbReference type="Proteomes" id="UP001217089">
    <property type="component" value="Unassembled WGS sequence"/>
</dbReference>
<reference evidence="1 2" key="1">
    <citation type="submission" date="2022-12" db="EMBL/GenBank/DDBJ databases">
        <title>Chromosome-level genome of Tegillarca granosa.</title>
        <authorList>
            <person name="Kim J."/>
        </authorList>
    </citation>
    <scope>NUCLEOTIDE SEQUENCE [LARGE SCALE GENOMIC DNA]</scope>
    <source>
        <strain evidence="1">Teg-2019</strain>
        <tissue evidence="1">Adductor muscle</tissue>
    </source>
</reference>
<comment type="caution">
    <text evidence="1">The sequence shown here is derived from an EMBL/GenBank/DDBJ whole genome shotgun (WGS) entry which is preliminary data.</text>
</comment>
<gene>
    <name evidence="1" type="ORF">KUTeg_009496</name>
</gene>
<dbReference type="EMBL" id="JARBDR010000440">
    <property type="protein sequence ID" value="KAJ8312123.1"/>
    <property type="molecule type" value="Genomic_DNA"/>
</dbReference>
<keyword evidence="2" id="KW-1185">Reference proteome</keyword>
<evidence type="ECO:0000313" key="2">
    <source>
        <dbReference type="Proteomes" id="UP001217089"/>
    </source>
</evidence>
<name>A0ABQ9F419_TEGGR</name>
<proteinExistence type="predicted"/>
<evidence type="ECO:0000313" key="1">
    <source>
        <dbReference type="EMBL" id="KAJ8312123.1"/>
    </source>
</evidence>
<sequence>MCIHIGPQEIQTMMATKIVQQQFDGQISIGMMISAMHIIISYVKRM</sequence>
<accession>A0ABQ9F419</accession>